<protein>
    <submittedName>
        <fullName evidence="3">Uncharacterized protein</fullName>
    </submittedName>
</protein>
<keyword evidence="2" id="KW-0472">Membrane</keyword>
<keyword evidence="2" id="KW-1133">Transmembrane helix</keyword>
<dbReference type="EMBL" id="LGRX02019823">
    <property type="protein sequence ID" value="KAK3258108.1"/>
    <property type="molecule type" value="Genomic_DNA"/>
</dbReference>
<evidence type="ECO:0000256" key="2">
    <source>
        <dbReference type="SAM" id="Phobius"/>
    </source>
</evidence>
<feature type="region of interest" description="Disordered" evidence="1">
    <location>
        <begin position="222"/>
        <end position="260"/>
    </location>
</feature>
<feature type="compositionally biased region" description="Polar residues" evidence="1">
    <location>
        <begin position="224"/>
        <end position="233"/>
    </location>
</feature>
<feature type="region of interest" description="Disordered" evidence="1">
    <location>
        <begin position="362"/>
        <end position="417"/>
    </location>
</feature>
<name>A0AAE0KRJ3_9CHLO</name>
<feature type="compositionally biased region" description="Polar residues" evidence="1">
    <location>
        <begin position="31"/>
        <end position="40"/>
    </location>
</feature>
<proteinExistence type="predicted"/>
<keyword evidence="2" id="KW-0812">Transmembrane</keyword>
<gene>
    <name evidence="3" type="ORF">CYMTET_32834</name>
</gene>
<evidence type="ECO:0000313" key="4">
    <source>
        <dbReference type="Proteomes" id="UP001190700"/>
    </source>
</evidence>
<dbReference type="Proteomes" id="UP001190700">
    <property type="component" value="Unassembled WGS sequence"/>
</dbReference>
<feature type="region of interest" description="Disordered" evidence="1">
    <location>
        <begin position="1"/>
        <end position="46"/>
    </location>
</feature>
<keyword evidence="4" id="KW-1185">Reference proteome</keyword>
<comment type="caution">
    <text evidence="3">The sequence shown here is derived from an EMBL/GenBank/DDBJ whole genome shotgun (WGS) entry which is preliminary data.</text>
</comment>
<organism evidence="3 4">
    <name type="scientific">Cymbomonas tetramitiformis</name>
    <dbReference type="NCBI Taxonomy" id="36881"/>
    <lineage>
        <taxon>Eukaryota</taxon>
        <taxon>Viridiplantae</taxon>
        <taxon>Chlorophyta</taxon>
        <taxon>Pyramimonadophyceae</taxon>
        <taxon>Pyramimonadales</taxon>
        <taxon>Pyramimonadaceae</taxon>
        <taxon>Cymbomonas</taxon>
    </lineage>
</organism>
<reference evidence="3 4" key="1">
    <citation type="journal article" date="2015" name="Genome Biol. Evol.">
        <title>Comparative Genomics of a Bacterivorous Green Alga Reveals Evolutionary Causalities and Consequences of Phago-Mixotrophic Mode of Nutrition.</title>
        <authorList>
            <person name="Burns J.A."/>
            <person name="Paasch A."/>
            <person name="Narechania A."/>
            <person name="Kim E."/>
        </authorList>
    </citation>
    <scope>NUCLEOTIDE SEQUENCE [LARGE SCALE GENOMIC DNA]</scope>
    <source>
        <strain evidence="3 4">PLY_AMNH</strain>
    </source>
</reference>
<feature type="non-terminal residue" evidence="3">
    <location>
        <position position="1"/>
    </location>
</feature>
<feature type="transmembrane region" description="Helical" evidence="2">
    <location>
        <begin position="306"/>
        <end position="329"/>
    </location>
</feature>
<sequence>TTQGSAAATAVLTASSPPPRSLSPPPLTTTQGSAAATSDLSAPPSADVTVTTVSSTITFASLDIAAFHDDSTFDQIFRASFVRQVAGAALSCALARQPLAAGLEQGGAVVMAKGGCGDGKREGRGNARRGESSSSAVVEAEGVLKRACLTGAAGAPSSSVAIDSISAGSVAVHSSVTFQSSTTGDAASAARSFSAALLSAPADIFADFGSTYGSIEASEVVTMTHDSPATPSQSDPPPSGLDTPAAAQTSQVAEGTPSAPLQADLALQSSETARADDAVPPEVLQAGNEDSVASSSTPPGSSQNPLSATMIITLAMVCLVISLAAALLFCHKRHSADADAAEESMLKTLEPRHAVAGVWDMQAQRPSSPIKPPAKSKTINGTAFHASKQPASRDSTPSPRPYKVDIVQPFSMSDDAV</sequence>
<feature type="compositionally biased region" description="Pro residues" evidence="1">
    <location>
        <begin position="16"/>
        <end position="27"/>
    </location>
</feature>
<evidence type="ECO:0000313" key="3">
    <source>
        <dbReference type="EMBL" id="KAK3258108.1"/>
    </source>
</evidence>
<accession>A0AAE0KRJ3</accession>
<feature type="compositionally biased region" description="Low complexity" evidence="1">
    <location>
        <begin position="1"/>
        <end position="15"/>
    </location>
</feature>
<evidence type="ECO:0000256" key="1">
    <source>
        <dbReference type="SAM" id="MobiDB-lite"/>
    </source>
</evidence>
<dbReference type="AlphaFoldDB" id="A0AAE0KRJ3"/>